<evidence type="ECO:0000313" key="4">
    <source>
        <dbReference type="Proteomes" id="UP001501207"/>
    </source>
</evidence>
<dbReference type="PANTHER" id="PTHR31084">
    <property type="entry name" value="ALPHA-L-FUCOSIDASE 2"/>
    <property type="match status" value="1"/>
</dbReference>
<name>A0ABP8FBX9_9BACT</name>
<comment type="caution">
    <text evidence="3">The sequence shown here is derived from an EMBL/GenBank/DDBJ whole genome shotgun (WGS) entry which is preliminary data.</text>
</comment>
<dbReference type="InterPro" id="IPR054363">
    <property type="entry name" value="GH95_cat"/>
</dbReference>
<evidence type="ECO:0000313" key="3">
    <source>
        <dbReference type="EMBL" id="GAA4300077.1"/>
    </source>
</evidence>
<dbReference type="InterPro" id="IPR043757">
    <property type="entry name" value="DUF5703_N"/>
</dbReference>
<dbReference type="InterPro" id="IPR012341">
    <property type="entry name" value="6hp_glycosidase-like_sf"/>
</dbReference>
<evidence type="ECO:0000259" key="1">
    <source>
        <dbReference type="Pfam" id="PF18961"/>
    </source>
</evidence>
<dbReference type="InterPro" id="IPR013780">
    <property type="entry name" value="Glyco_hydro_b"/>
</dbReference>
<protein>
    <recommendedName>
        <fullName evidence="5">Glycoside hydrolase</fullName>
    </recommendedName>
</protein>
<dbReference type="PANTHER" id="PTHR31084:SF0">
    <property type="entry name" value="ALPHA-L-FUCOSIDASE 2"/>
    <property type="match status" value="1"/>
</dbReference>
<evidence type="ECO:0000259" key="2">
    <source>
        <dbReference type="Pfam" id="PF22124"/>
    </source>
</evidence>
<dbReference type="Pfam" id="PF22124">
    <property type="entry name" value="Glyco_hydro_95_cat"/>
    <property type="match status" value="1"/>
</dbReference>
<dbReference type="SUPFAM" id="SSF48208">
    <property type="entry name" value="Six-hairpin glycosidases"/>
    <property type="match status" value="1"/>
</dbReference>
<dbReference type="Proteomes" id="UP001501207">
    <property type="component" value="Unassembled WGS sequence"/>
</dbReference>
<feature type="domain" description="DUF5703" evidence="1">
    <location>
        <begin position="22"/>
        <end position="168"/>
    </location>
</feature>
<dbReference type="Gene3D" id="1.50.10.10">
    <property type="match status" value="1"/>
</dbReference>
<dbReference type="Gene3D" id="2.60.40.1180">
    <property type="entry name" value="Golgi alpha-mannosidase II"/>
    <property type="match status" value="1"/>
</dbReference>
<dbReference type="Pfam" id="PF18961">
    <property type="entry name" value="DUF5703_N"/>
    <property type="match status" value="1"/>
</dbReference>
<reference evidence="4" key="1">
    <citation type="journal article" date="2019" name="Int. J. Syst. Evol. Microbiol.">
        <title>The Global Catalogue of Microorganisms (GCM) 10K type strain sequencing project: providing services to taxonomists for standard genome sequencing and annotation.</title>
        <authorList>
            <consortium name="The Broad Institute Genomics Platform"/>
            <consortium name="The Broad Institute Genome Sequencing Center for Infectious Disease"/>
            <person name="Wu L."/>
            <person name="Ma J."/>
        </authorList>
    </citation>
    <scope>NUCLEOTIDE SEQUENCE [LARGE SCALE GENOMIC DNA]</scope>
    <source>
        <strain evidence="4">JCM 17664</strain>
    </source>
</reference>
<keyword evidence="4" id="KW-1185">Reference proteome</keyword>
<dbReference type="InterPro" id="IPR008928">
    <property type="entry name" value="6-hairpin_glycosidase_sf"/>
</dbReference>
<evidence type="ECO:0008006" key="5">
    <source>
        <dbReference type="Google" id="ProtNLM"/>
    </source>
</evidence>
<accession>A0ABP8FBX9</accession>
<proteinExistence type="predicted"/>
<feature type="domain" description="Glycosyl hydrolase family 95 catalytic" evidence="2">
    <location>
        <begin position="462"/>
        <end position="568"/>
    </location>
</feature>
<gene>
    <name evidence="3" type="ORF">GCM10023143_00740</name>
</gene>
<sequence>MTDTLPGDSLRTQISHADLDYDHPAPRSEAGMPVGNGRMGSLVWTVPSALCFQLNRVDIFGNDFSSHNFYERNTDYCGGAGFVNIDFGDMVFGGAGFRQHLSCYDGAVTVQKGDVRASVLAWDRQDVMAVQVQDRRRSGASVHADLRMLRPAAVHRGDHRAESAVKVQGDRIVLTQAFREGKYYCGSAVVIGAEGCRVKAEQVNESTVRLYTEPQAGKPFSFFMASAAGFDPGEDLVAAAMHKLDAAQQRGFGGLQSDTRGWWHRFWQRGTIRLHSTDGVADDIEKHYNYYLYVMASASRGRYPAKFNGMIWTTGGDTRQWGGLYWGANQSCLYNALLPSLHPELLDPMFGMYSDAYASYALAARQQWGSRGIYIPETGAFNGVPALPDSIAREMRSLYLMQKPWEQRSRAFRNYAATQMPYFSRWNWTAAGKWVDGRWVAPDRGGGPYGPVTHIFSRSAKIAYQYWQQYEYTLDTAWLRRSAYPMIKGMAEFYRSFPNLKKEKDGKYHIRYVNDNEPVWGGHNTAEEISAMLGILPAAISASKILGVDADLRAGWKELLQHLSPLSLSAAYPEATGAPTWVKSLPPVVKGNGRALPDPNTLPQWFFDLCNPGAPAARLKTANATYDAYFRQGIGPRTSIYVLSRLPVAGAILGRADAVRYLIPNQIHTKEAEIMANRMDQREGRQTTNVQRLGRAAEALEYALCQSAPPEPAGDPVIRLFPAWPAEWEASFTLRARGGFLVSAAQRKGRTAYVKLVSEAGATCRVLNPWPGRAVTLYRDGKKAGALRGRMLTLSTGKGEHLLLMPEGTAPDIR</sequence>
<organism evidence="3 4">
    <name type="scientific">Compostibacter hankyongensis</name>
    <dbReference type="NCBI Taxonomy" id="1007089"/>
    <lineage>
        <taxon>Bacteria</taxon>
        <taxon>Pseudomonadati</taxon>
        <taxon>Bacteroidota</taxon>
        <taxon>Chitinophagia</taxon>
        <taxon>Chitinophagales</taxon>
        <taxon>Chitinophagaceae</taxon>
        <taxon>Compostibacter</taxon>
    </lineage>
</organism>
<dbReference type="EMBL" id="BAABFN010000001">
    <property type="protein sequence ID" value="GAA4300077.1"/>
    <property type="molecule type" value="Genomic_DNA"/>
</dbReference>